<dbReference type="PROSITE" id="PS51186">
    <property type="entry name" value="GNAT"/>
    <property type="match status" value="1"/>
</dbReference>
<dbReference type="AlphaFoldDB" id="A0A6M8FVS1"/>
<protein>
    <submittedName>
        <fullName evidence="3">GNAT family N-acetyltransferase</fullName>
    </submittedName>
</protein>
<feature type="region of interest" description="Disordered" evidence="1">
    <location>
        <begin position="197"/>
        <end position="226"/>
    </location>
</feature>
<reference evidence="3" key="1">
    <citation type="submission" date="2020-07" db="EMBL/GenBank/DDBJ databases">
        <title>Nitrate ammonifying Pseudomonas campi sp. nov. isolated from German agricultural grassland.</title>
        <authorList>
            <person name="Timsy T."/>
            <person name="Ulrich A."/>
            <person name="Spanner T."/>
            <person name="Foesel B."/>
            <person name="Kolb S."/>
            <person name="Horn M.A."/>
            <person name="Behrendt U."/>
        </authorList>
    </citation>
    <scope>NUCLEOTIDE SEQUENCE</scope>
    <source>
        <strain evidence="3">S1-A32-2</strain>
    </source>
</reference>
<sequence length="226" mass="25306">MFTLVQLDTPPPESLKSQVLQMVVDYFSDISPVSLTPSNPLYQLYQYVIGYEVHLYLQGMDAALDTSARLILALDDQDPSQVLGFALYLPVKDDPEACTLAYLAVQASHRRHGMARAMLQQMITRHPHAELACVASKVPVFEAMGFQVLAARGPQVLMNTWAHSSDGMIAVQDLAPIFQSKEVRQIHAYLVQQHGKKAMSDAEKKRDRQLDQMARQAQALVDERRA</sequence>
<dbReference type="GO" id="GO:0016747">
    <property type="term" value="F:acyltransferase activity, transferring groups other than amino-acyl groups"/>
    <property type="evidence" value="ECO:0007669"/>
    <property type="project" value="InterPro"/>
</dbReference>
<feature type="compositionally biased region" description="Basic and acidic residues" evidence="1">
    <location>
        <begin position="198"/>
        <end position="210"/>
    </location>
</feature>
<organism evidence="3 4">
    <name type="scientific">Aquipseudomonas campi</name>
    <dbReference type="NCBI Taxonomy" id="2731681"/>
    <lineage>
        <taxon>Bacteria</taxon>
        <taxon>Pseudomonadati</taxon>
        <taxon>Pseudomonadota</taxon>
        <taxon>Gammaproteobacteria</taxon>
        <taxon>Pseudomonadales</taxon>
        <taxon>Pseudomonadaceae</taxon>
        <taxon>Aquipseudomonas</taxon>
    </lineage>
</organism>
<proteinExistence type="predicted"/>
<dbReference type="KEGG" id="pcam:HNE05_11750"/>
<dbReference type="CDD" id="cd04301">
    <property type="entry name" value="NAT_SF"/>
    <property type="match status" value="1"/>
</dbReference>
<evidence type="ECO:0000259" key="2">
    <source>
        <dbReference type="PROSITE" id="PS51186"/>
    </source>
</evidence>
<dbReference type="SUPFAM" id="SSF55729">
    <property type="entry name" value="Acyl-CoA N-acyltransferases (Nat)"/>
    <property type="match status" value="1"/>
</dbReference>
<dbReference type="Pfam" id="PF00583">
    <property type="entry name" value="Acetyltransf_1"/>
    <property type="match status" value="1"/>
</dbReference>
<dbReference type="Gene3D" id="3.40.630.30">
    <property type="match status" value="1"/>
</dbReference>
<dbReference type="Proteomes" id="UP000501379">
    <property type="component" value="Chromosome"/>
</dbReference>
<dbReference type="EMBL" id="CP053697">
    <property type="protein sequence ID" value="QKE63996.1"/>
    <property type="molecule type" value="Genomic_DNA"/>
</dbReference>
<dbReference type="InterPro" id="IPR016181">
    <property type="entry name" value="Acyl_CoA_acyltransferase"/>
</dbReference>
<name>A0A6M8FVS1_9GAMM</name>
<dbReference type="RefSeq" id="WP_173208518.1">
    <property type="nucleotide sequence ID" value="NZ_CP053697.2"/>
</dbReference>
<evidence type="ECO:0000256" key="1">
    <source>
        <dbReference type="SAM" id="MobiDB-lite"/>
    </source>
</evidence>
<gene>
    <name evidence="3" type="ORF">HNE05_11750</name>
</gene>
<keyword evidence="4" id="KW-1185">Reference proteome</keyword>
<dbReference type="InterPro" id="IPR000182">
    <property type="entry name" value="GNAT_dom"/>
</dbReference>
<evidence type="ECO:0000313" key="4">
    <source>
        <dbReference type="Proteomes" id="UP000501379"/>
    </source>
</evidence>
<accession>A0A6M8FVS1</accession>
<feature type="domain" description="N-acetyltransferase" evidence="2">
    <location>
        <begin position="28"/>
        <end position="175"/>
    </location>
</feature>
<evidence type="ECO:0000313" key="3">
    <source>
        <dbReference type="EMBL" id="QKE63996.1"/>
    </source>
</evidence>